<protein>
    <recommendedName>
        <fullName evidence="3">Exostosin GT47 domain-containing protein</fullName>
    </recommendedName>
</protein>
<sequence>MSLKFHIQNIPFEIEHEFFFRWNKLFKRRPSSAPFLSGDTYRAWCDVLYDDTCLCTADDIFEKAKVFVSSWLLDDFVQKILPVVKHSFILITHQGDPNITDSDFHRRIANDTKIIHWFAQNCMLEHHKVTPLPIGLEDRWCHNAGALTDFKKFIKNKKKNAQRSCTADNTGERKAEILLGFSLGTNPDSRFKCYRALWGKPFVHEIYNALNAHLYRKMLQRSLFVASPAGNGLDCHRTWEALYLQTIPIVEDNYMNRFFASLGLPLLCIKDWNECKDWTEDFLKDTYKRIMQKADFSALYSAWWKDKIQAERL</sequence>
<dbReference type="EMBL" id="AWVH01000002">
    <property type="protein sequence ID" value="ERJ94488.1"/>
    <property type="molecule type" value="Genomic_DNA"/>
</dbReference>
<evidence type="ECO:0000313" key="1">
    <source>
        <dbReference type="EMBL" id="ERJ94488.1"/>
    </source>
</evidence>
<dbReference type="Proteomes" id="UP000016649">
    <property type="component" value="Unassembled WGS sequence"/>
</dbReference>
<dbReference type="RefSeq" id="WP_021685994.1">
    <property type="nucleotide sequence ID" value="NZ_KI260552.1"/>
</dbReference>
<evidence type="ECO:0008006" key="3">
    <source>
        <dbReference type="Google" id="ProtNLM"/>
    </source>
</evidence>
<name>A0ABN0P2W6_TRELE</name>
<reference evidence="1 2" key="1">
    <citation type="submission" date="2013-08" db="EMBL/GenBank/DDBJ databases">
        <authorList>
            <person name="Weinstock G."/>
            <person name="Sodergren E."/>
            <person name="Wylie T."/>
            <person name="Fulton L."/>
            <person name="Fulton R."/>
            <person name="Fronick C."/>
            <person name="O'Laughlin M."/>
            <person name="Godfrey J."/>
            <person name="Miner T."/>
            <person name="Herter B."/>
            <person name="Appelbaum E."/>
            <person name="Cordes M."/>
            <person name="Lek S."/>
            <person name="Wollam A."/>
            <person name="Pepin K.H."/>
            <person name="Palsikar V.B."/>
            <person name="Mitreva M."/>
            <person name="Wilson R.K."/>
        </authorList>
    </citation>
    <scope>NUCLEOTIDE SEQUENCE [LARGE SCALE GENOMIC DNA]</scope>
    <source>
        <strain evidence="1 2">ATCC 700332</strain>
    </source>
</reference>
<accession>A0ABN0P2W6</accession>
<dbReference type="InterPro" id="IPR055286">
    <property type="entry name" value="RXYLT1-like"/>
</dbReference>
<proteinExistence type="predicted"/>
<evidence type="ECO:0000313" key="2">
    <source>
        <dbReference type="Proteomes" id="UP000016649"/>
    </source>
</evidence>
<dbReference type="PANTHER" id="PTHR15576">
    <property type="entry name" value="RIBITOL-5-PHOSPHATE XYLOSYLTRANSFERASE 1"/>
    <property type="match status" value="1"/>
</dbReference>
<keyword evidence="2" id="KW-1185">Reference proteome</keyword>
<comment type="caution">
    <text evidence="1">The sequence shown here is derived from an EMBL/GenBank/DDBJ whole genome shotgun (WGS) entry which is preliminary data.</text>
</comment>
<gene>
    <name evidence="1" type="ORF">HMPREF9193_00021</name>
</gene>
<dbReference type="PANTHER" id="PTHR15576:SF1">
    <property type="entry name" value="RIBITOL-5-PHOSPHATE XYLOSYLTRANSFERASE 1"/>
    <property type="match status" value="1"/>
</dbReference>
<organism evidence="1 2">
    <name type="scientific">Treponema lecithinolyticum ATCC 700332</name>
    <dbReference type="NCBI Taxonomy" id="1321815"/>
    <lineage>
        <taxon>Bacteria</taxon>
        <taxon>Pseudomonadati</taxon>
        <taxon>Spirochaetota</taxon>
        <taxon>Spirochaetia</taxon>
        <taxon>Spirochaetales</taxon>
        <taxon>Treponemataceae</taxon>
        <taxon>Treponema</taxon>
    </lineage>
</organism>